<dbReference type="PANTHER" id="PTHR43467">
    <property type="entry name" value="COBALT-PRECORRIN-2 C(20)-METHYLTRANSFERASE"/>
    <property type="match status" value="1"/>
</dbReference>
<keyword evidence="3" id="KW-0489">Methyltransferase</keyword>
<dbReference type="PIRSF" id="PIRSF036525">
    <property type="entry name" value="CobF"/>
    <property type="match status" value="1"/>
</dbReference>
<dbReference type="STRING" id="216142.LT40_06830"/>
<dbReference type="Pfam" id="PF00590">
    <property type="entry name" value="TP_methylase"/>
    <property type="match status" value="1"/>
</dbReference>
<dbReference type="InterPro" id="IPR035996">
    <property type="entry name" value="4pyrrol_Methylase_sf"/>
</dbReference>
<proteinExistence type="predicted"/>
<reference evidence="7 8" key="1">
    <citation type="journal article" date="2015" name="J. Biotechnol.">
        <title>Complete genome sequence of Pseudomonas rhizosphaerae IH5T (=DSM 16299T), a phosphate-solubilizing rhizobacterium for bacterial biofertilizer.</title>
        <authorList>
            <person name="Kwak Y."/>
            <person name="Jung B.K."/>
            <person name="Shin J.H."/>
        </authorList>
    </citation>
    <scope>NUCLEOTIDE SEQUENCE [LARGE SCALE GENOMIC DNA]</scope>
    <source>
        <strain evidence="7">DSM 16299</strain>
    </source>
</reference>
<evidence type="ECO:0000313" key="8">
    <source>
        <dbReference type="Proteomes" id="UP000029499"/>
    </source>
</evidence>
<dbReference type="EMBL" id="CP009533">
    <property type="protein sequence ID" value="AIS17138.1"/>
    <property type="molecule type" value="Genomic_DNA"/>
</dbReference>
<evidence type="ECO:0000256" key="4">
    <source>
        <dbReference type="ARBA" id="ARBA00022679"/>
    </source>
</evidence>
<dbReference type="InterPro" id="IPR014777">
    <property type="entry name" value="4pyrrole_Mease_sub1"/>
</dbReference>
<accession>A0A089YL59</accession>
<evidence type="ECO:0000313" key="7">
    <source>
        <dbReference type="EMBL" id="AIS17138.1"/>
    </source>
</evidence>
<dbReference type="GO" id="GO:0032259">
    <property type="term" value="P:methylation"/>
    <property type="evidence" value="ECO:0007669"/>
    <property type="project" value="UniProtKB-KW"/>
</dbReference>
<evidence type="ECO:0000259" key="6">
    <source>
        <dbReference type="Pfam" id="PF00590"/>
    </source>
</evidence>
<evidence type="ECO:0000256" key="5">
    <source>
        <dbReference type="ARBA" id="ARBA00022691"/>
    </source>
</evidence>
<organism evidence="7 8">
    <name type="scientific">Pseudomonas rhizosphaerae</name>
    <dbReference type="NCBI Taxonomy" id="216142"/>
    <lineage>
        <taxon>Bacteria</taxon>
        <taxon>Pseudomonadati</taxon>
        <taxon>Pseudomonadota</taxon>
        <taxon>Gammaproteobacteria</taxon>
        <taxon>Pseudomonadales</taxon>
        <taxon>Pseudomonadaceae</taxon>
        <taxon>Pseudomonas</taxon>
    </lineage>
</organism>
<dbReference type="NCBIfam" id="TIGR02434">
    <property type="entry name" value="CobF"/>
    <property type="match status" value="1"/>
</dbReference>
<keyword evidence="5" id="KW-0949">S-adenosyl-L-methionine</keyword>
<name>A0A089YL59_9PSED</name>
<dbReference type="RefSeq" id="WP_043193392.1">
    <property type="nucleotide sequence ID" value="NZ_CP009533.1"/>
</dbReference>
<dbReference type="CDD" id="cd11643">
    <property type="entry name" value="Precorrin-6A-synthase"/>
    <property type="match status" value="1"/>
</dbReference>
<dbReference type="InterPro" id="IPR012797">
    <property type="entry name" value="CobF"/>
</dbReference>
<feature type="domain" description="Tetrapyrrole methylase" evidence="6">
    <location>
        <begin position="3"/>
        <end position="224"/>
    </location>
</feature>
<evidence type="ECO:0000256" key="2">
    <source>
        <dbReference type="ARBA" id="ARBA00022573"/>
    </source>
</evidence>
<dbReference type="PANTHER" id="PTHR43467:SF1">
    <property type="entry name" value="PRECORRIN-6A SYNTHASE [DEACETYLATING]"/>
    <property type="match status" value="1"/>
</dbReference>
<evidence type="ECO:0000256" key="3">
    <source>
        <dbReference type="ARBA" id="ARBA00022603"/>
    </source>
</evidence>
<protein>
    <submittedName>
        <fullName evidence="7">Precorrin 6A synthase</fullName>
    </submittedName>
</protein>
<dbReference type="HOGENOM" id="CLU_098653_0_0_6"/>
<comment type="pathway">
    <text evidence="1">Cofactor biosynthesis; adenosylcobalamin biosynthesis.</text>
</comment>
<dbReference type="Proteomes" id="UP000029499">
    <property type="component" value="Chromosome"/>
</dbReference>
<dbReference type="SUPFAM" id="SSF53790">
    <property type="entry name" value="Tetrapyrrole methylase"/>
    <property type="match status" value="1"/>
</dbReference>
<dbReference type="AlphaFoldDB" id="A0A089YL59"/>
<keyword evidence="4" id="KW-0808">Transferase</keyword>
<dbReference type="OrthoDB" id="9787471at2"/>
<dbReference type="InterPro" id="IPR014776">
    <property type="entry name" value="4pyrrole_Mease_sub2"/>
</dbReference>
<sequence>MKTLLIIGIGAGHPEHITVQAARALARVDVFFLMDKGEHKGKLNALRREILERHATPGSYRLVEVLQPQRPLGSDYRASVDTLNAHKQAVFERLLDDEVADGECAGVLVWGDPSLYDSTLRIVEAIAADGGRALRYEVFPGVTSIQALTAAHRITLNSIAGAVQITTGRRLAAGMPDGVDTVVVMLDAHDGFKALIGQDLDIYWGAYVGTADEVLLSGRLDDLAEVIAQARQDARRRHGWIMDSYLLRRRT</sequence>
<keyword evidence="2" id="KW-0169">Cobalamin biosynthesis</keyword>
<evidence type="ECO:0000256" key="1">
    <source>
        <dbReference type="ARBA" id="ARBA00004953"/>
    </source>
</evidence>
<dbReference type="Gene3D" id="3.30.950.10">
    <property type="entry name" value="Methyltransferase, Cobalt-precorrin-4 Transmethylase, Domain 2"/>
    <property type="match status" value="1"/>
</dbReference>
<gene>
    <name evidence="7" type="ORF">LT40_06830</name>
</gene>
<keyword evidence="8" id="KW-1185">Reference proteome</keyword>
<dbReference type="InterPro" id="IPR000878">
    <property type="entry name" value="4pyrrol_Mease"/>
</dbReference>
<dbReference type="GO" id="GO:0043819">
    <property type="term" value="F:precorrin-6A synthase (deacetylating) activity"/>
    <property type="evidence" value="ECO:0007669"/>
    <property type="project" value="InterPro"/>
</dbReference>
<dbReference type="GO" id="GO:0009236">
    <property type="term" value="P:cobalamin biosynthetic process"/>
    <property type="evidence" value="ECO:0007669"/>
    <property type="project" value="UniProtKB-KW"/>
</dbReference>
<dbReference type="KEGG" id="prh:LT40_06830"/>
<dbReference type="eggNOG" id="COG2243">
    <property type="taxonomic scope" value="Bacteria"/>
</dbReference>
<dbReference type="Gene3D" id="3.40.1010.10">
    <property type="entry name" value="Cobalt-precorrin-4 Transmethylase, Domain 1"/>
    <property type="match status" value="1"/>
</dbReference>